<evidence type="ECO:0000256" key="4">
    <source>
        <dbReference type="ARBA" id="ARBA00022679"/>
    </source>
</evidence>
<feature type="domain" description="GCVT N-terminal" evidence="8">
    <location>
        <begin position="10"/>
        <end position="265"/>
    </location>
</feature>
<dbReference type="InterPro" id="IPR022903">
    <property type="entry name" value="GcvT_bac"/>
</dbReference>
<dbReference type="Pfam" id="PF08669">
    <property type="entry name" value="GCV_T_C"/>
    <property type="match status" value="1"/>
</dbReference>
<dbReference type="Gene3D" id="4.10.1250.10">
    <property type="entry name" value="Aminomethyltransferase fragment"/>
    <property type="match status" value="1"/>
</dbReference>
<dbReference type="PIRSF" id="PIRSF006487">
    <property type="entry name" value="GcvT"/>
    <property type="match status" value="1"/>
</dbReference>
<dbReference type="Gene3D" id="3.30.70.1400">
    <property type="entry name" value="Aminomethyltransferase beta-barrel domains"/>
    <property type="match status" value="1"/>
</dbReference>
<evidence type="ECO:0000256" key="6">
    <source>
        <dbReference type="ARBA" id="ARBA00047665"/>
    </source>
</evidence>
<evidence type="ECO:0000256" key="1">
    <source>
        <dbReference type="ARBA" id="ARBA00008609"/>
    </source>
</evidence>
<dbReference type="EC" id="2.1.2.10" evidence="2 7"/>
<dbReference type="InterPro" id="IPR028896">
    <property type="entry name" value="GcvT/YgfZ/DmdA"/>
</dbReference>
<dbReference type="HAMAP" id="MF_00259">
    <property type="entry name" value="GcvT"/>
    <property type="match status" value="1"/>
</dbReference>
<keyword evidence="3 7" id="KW-0032">Aminotransferase</keyword>
<dbReference type="PANTHER" id="PTHR43757">
    <property type="entry name" value="AMINOMETHYLTRANSFERASE"/>
    <property type="match status" value="1"/>
</dbReference>
<dbReference type="InterPro" id="IPR013977">
    <property type="entry name" value="GcvT_C"/>
</dbReference>
<dbReference type="Pfam" id="PF01571">
    <property type="entry name" value="GCV_T"/>
    <property type="match status" value="1"/>
</dbReference>
<evidence type="ECO:0000256" key="3">
    <source>
        <dbReference type="ARBA" id="ARBA00022576"/>
    </source>
</evidence>
<comment type="caution">
    <text evidence="10">The sequence shown here is derived from an EMBL/GenBank/DDBJ whole genome shotgun (WGS) entry which is preliminary data.</text>
</comment>
<comment type="similarity">
    <text evidence="1 7">Belongs to the GcvT family.</text>
</comment>
<accession>A0ABW0YMF5</accession>
<gene>
    <name evidence="7 10" type="primary">gcvT</name>
    <name evidence="10" type="ORF">ACFPU1_11135</name>
</gene>
<dbReference type="NCBIfam" id="NF001567">
    <property type="entry name" value="PRK00389.1"/>
    <property type="match status" value="1"/>
</dbReference>
<sequence>MSQLKRTALYPLYSEYGAKTVNFGGWDMPVQFSSIKEEHFAVREHAGLFDVSHMGEAEVKGKGALSLLQKIATNDVSKLSPGKAQYTLMCYENGGTVDDLLIYMLAEDHYFLVLNAANTDKDIKWLHKFADNTVTVTDVSNEYSLLAIQGPKAEKIVQSITEINVSDISFFRFLHQADLGGVKALLSRTGYTGEDGFEIYCSSEDAQALWKTLMKAGEQDGLLPCGLGARDTLRFEARLPLYGQEIDETISPLEAGLGFAVKVNKEEDFIGKKSLQEEKENGPTRKLAGLEMIEKGIPRTGYEIFNENHEQIGHITSGTQSPTLKKNVGLGLINAEWAEVGTTLYVQIRKKRLKAKVIKTPFYRRSKS</sequence>
<evidence type="ECO:0000313" key="11">
    <source>
        <dbReference type="Proteomes" id="UP001596142"/>
    </source>
</evidence>
<keyword evidence="11" id="KW-1185">Reference proteome</keyword>
<evidence type="ECO:0000259" key="8">
    <source>
        <dbReference type="Pfam" id="PF01571"/>
    </source>
</evidence>
<evidence type="ECO:0000256" key="7">
    <source>
        <dbReference type="HAMAP-Rule" id="MF_00259"/>
    </source>
</evidence>
<evidence type="ECO:0000259" key="9">
    <source>
        <dbReference type="Pfam" id="PF08669"/>
    </source>
</evidence>
<dbReference type="SUPFAM" id="SSF101790">
    <property type="entry name" value="Aminomethyltransferase beta-barrel domain"/>
    <property type="match status" value="1"/>
</dbReference>
<evidence type="ECO:0000313" key="10">
    <source>
        <dbReference type="EMBL" id="MFC5713341.1"/>
    </source>
</evidence>
<dbReference type="PANTHER" id="PTHR43757:SF2">
    <property type="entry name" value="AMINOMETHYLTRANSFERASE, MITOCHONDRIAL"/>
    <property type="match status" value="1"/>
</dbReference>
<dbReference type="Gene3D" id="3.30.1360.120">
    <property type="entry name" value="Probable tRNA modification gtpase trme, domain 1"/>
    <property type="match status" value="1"/>
</dbReference>
<name>A0ABW0YMF5_9BACI</name>
<dbReference type="SUPFAM" id="SSF103025">
    <property type="entry name" value="Folate-binding domain"/>
    <property type="match status" value="1"/>
</dbReference>
<dbReference type="GO" id="GO:0004047">
    <property type="term" value="F:aminomethyltransferase activity"/>
    <property type="evidence" value="ECO:0007669"/>
    <property type="project" value="UniProtKB-EC"/>
</dbReference>
<dbReference type="Gene3D" id="2.40.30.110">
    <property type="entry name" value="Aminomethyltransferase beta-barrel domains"/>
    <property type="match status" value="1"/>
</dbReference>
<dbReference type="Proteomes" id="UP001596142">
    <property type="component" value="Unassembled WGS sequence"/>
</dbReference>
<keyword evidence="4 7" id="KW-0808">Transferase</keyword>
<comment type="catalytic activity">
    <reaction evidence="6 7">
        <text>N(6)-[(R)-S(8)-aminomethyldihydrolipoyl]-L-lysyl-[protein] + (6S)-5,6,7,8-tetrahydrofolate = N(6)-[(R)-dihydrolipoyl]-L-lysyl-[protein] + (6R)-5,10-methylene-5,6,7,8-tetrahydrofolate + NH4(+)</text>
        <dbReference type="Rhea" id="RHEA:16945"/>
        <dbReference type="Rhea" id="RHEA-COMP:10475"/>
        <dbReference type="Rhea" id="RHEA-COMP:10492"/>
        <dbReference type="ChEBI" id="CHEBI:15636"/>
        <dbReference type="ChEBI" id="CHEBI:28938"/>
        <dbReference type="ChEBI" id="CHEBI:57453"/>
        <dbReference type="ChEBI" id="CHEBI:83100"/>
        <dbReference type="ChEBI" id="CHEBI:83143"/>
        <dbReference type="EC" id="2.1.2.10"/>
    </reaction>
</comment>
<dbReference type="InterPro" id="IPR006222">
    <property type="entry name" value="GCVT_N"/>
</dbReference>
<feature type="domain" description="Aminomethyltransferase C-terminal" evidence="9">
    <location>
        <begin position="285"/>
        <end position="363"/>
    </location>
</feature>
<evidence type="ECO:0000256" key="2">
    <source>
        <dbReference type="ARBA" id="ARBA00012616"/>
    </source>
</evidence>
<reference evidence="11" key="1">
    <citation type="journal article" date="2019" name="Int. J. Syst. Evol. Microbiol.">
        <title>The Global Catalogue of Microorganisms (GCM) 10K type strain sequencing project: providing services to taxonomists for standard genome sequencing and annotation.</title>
        <authorList>
            <consortium name="The Broad Institute Genomics Platform"/>
            <consortium name="The Broad Institute Genome Sequencing Center for Infectious Disease"/>
            <person name="Wu L."/>
            <person name="Ma J."/>
        </authorList>
    </citation>
    <scope>NUCLEOTIDE SEQUENCE [LARGE SCALE GENOMIC DNA]</scope>
    <source>
        <strain evidence="11">CECT 7184</strain>
    </source>
</reference>
<dbReference type="NCBIfam" id="TIGR00528">
    <property type="entry name" value="gcvT"/>
    <property type="match status" value="1"/>
</dbReference>
<proteinExistence type="inferred from homology"/>
<comment type="function">
    <text evidence="7">The glycine cleavage system catalyzes the degradation of glycine.</text>
</comment>
<evidence type="ECO:0000256" key="5">
    <source>
        <dbReference type="ARBA" id="ARBA00031395"/>
    </source>
</evidence>
<dbReference type="InterPro" id="IPR006223">
    <property type="entry name" value="GcvT"/>
</dbReference>
<dbReference type="InterPro" id="IPR029043">
    <property type="entry name" value="GcvT/YgfZ_C"/>
</dbReference>
<dbReference type="InterPro" id="IPR027266">
    <property type="entry name" value="TrmE/GcvT-like"/>
</dbReference>
<protein>
    <recommendedName>
        <fullName evidence="2 7">Aminomethyltransferase</fullName>
        <ecNumber evidence="2 7">2.1.2.10</ecNumber>
    </recommendedName>
    <alternativeName>
        <fullName evidence="5 7">Glycine cleavage system T protein</fullName>
    </alternativeName>
</protein>
<comment type="subunit">
    <text evidence="7">The glycine cleavage system is composed of four proteins: P, T, L and H.</text>
</comment>
<dbReference type="RefSeq" id="WP_385941055.1">
    <property type="nucleotide sequence ID" value="NZ_JBHSOZ010000005.1"/>
</dbReference>
<dbReference type="EMBL" id="JBHSOZ010000005">
    <property type="protein sequence ID" value="MFC5713341.1"/>
    <property type="molecule type" value="Genomic_DNA"/>
</dbReference>
<organism evidence="10 11">
    <name type="scientific">Thalassorhabdus alkalitolerans</name>
    <dbReference type="NCBI Taxonomy" id="2282697"/>
    <lineage>
        <taxon>Bacteria</taxon>
        <taxon>Bacillati</taxon>
        <taxon>Bacillota</taxon>
        <taxon>Bacilli</taxon>
        <taxon>Bacillales</taxon>
        <taxon>Bacillaceae</taxon>
        <taxon>Thalassorhabdus</taxon>
    </lineage>
</organism>